<feature type="transmembrane region" description="Helical" evidence="5">
    <location>
        <begin position="268"/>
        <end position="286"/>
    </location>
</feature>
<feature type="transmembrane region" description="Helical" evidence="5">
    <location>
        <begin position="325"/>
        <end position="353"/>
    </location>
</feature>
<dbReference type="InterPro" id="IPR011701">
    <property type="entry name" value="MFS"/>
</dbReference>
<keyword evidence="2 5" id="KW-0812">Transmembrane</keyword>
<feature type="transmembrane region" description="Helical" evidence="5">
    <location>
        <begin position="232"/>
        <end position="256"/>
    </location>
</feature>
<feature type="domain" description="Major facilitator superfamily (MFS) profile" evidence="6">
    <location>
        <begin position="232"/>
        <end position="417"/>
    </location>
</feature>
<feature type="transmembrane region" description="Helical" evidence="5">
    <location>
        <begin position="117"/>
        <end position="136"/>
    </location>
</feature>
<dbReference type="PROSITE" id="PS50850">
    <property type="entry name" value="MFS"/>
    <property type="match status" value="1"/>
</dbReference>
<evidence type="ECO:0000256" key="5">
    <source>
        <dbReference type="SAM" id="Phobius"/>
    </source>
</evidence>
<dbReference type="CDD" id="cd17393">
    <property type="entry name" value="MFS_MosC_like"/>
    <property type="match status" value="1"/>
</dbReference>
<feature type="transmembrane region" description="Helical" evidence="5">
    <location>
        <begin position="298"/>
        <end position="319"/>
    </location>
</feature>
<gene>
    <name evidence="7" type="ORF">IAB08_09655</name>
</gene>
<reference evidence="7" key="2">
    <citation type="journal article" date="2021" name="PeerJ">
        <title>Extensive microbial diversity within the chicken gut microbiome revealed by metagenomics and culture.</title>
        <authorList>
            <person name="Gilroy R."/>
            <person name="Ravi A."/>
            <person name="Getino M."/>
            <person name="Pursley I."/>
            <person name="Horton D.L."/>
            <person name="Alikhan N.F."/>
            <person name="Baker D."/>
            <person name="Gharbi K."/>
            <person name="Hall N."/>
            <person name="Watson M."/>
            <person name="Adriaenssens E.M."/>
            <person name="Foster-Nyarko E."/>
            <person name="Jarju S."/>
            <person name="Secka A."/>
            <person name="Antonio M."/>
            <person name="Oren A."/>
            <person name="Chaudhuri R.R."/>
            <person name="La Ragione R."/>
            <person name="Hildebrand F."/>
            <person name="Pallen M.J."/>
        </authorList>
    </citation>
    <scope>NUCLEOTIDE SEQUENCE</scope>
    <source>
        <strain evidence="7">2889</strain>
    </source>
</reference>
<dbReference type="Gene3D" id="1.20.1250.20">
    <property type="entry name" value="MFS general substrate transporter like domains"/>
    <property type="match status" value="2"/>
</dbReference>
<feature type="transmembrane region" description="Helical" evidence="5">
    <location>
        <begin position="157"/>
        <end position="179"/>
    </location>
</feature>
<evidence type="ECO:0000313" key="7">
    <source>
        <dbReference type="EMBL" id="MBO8433536.1"/>
    </source>
</evidence>
<dbReference type="AlphaFoldDB" id="A0A9D9H242"/>
<dbReference type="InterPro" id="IPR020846">
    <property type="entry name" value="MFS_dom"/>
</dbReference>
<feature type="transmembrane region" description="Helical" evidence="5">
    <location>
        <begin position="82"/>
        <end position="105"/>
    </location>
</feature>
<evidence type="ECO:0000313" key="8">
    <source>
        <dbReference type="Proteomes" id="UP000823612"/>
    </source>
</evidence>
<sequence length="417" mass="44797">MSTVLEAPKVRYRIAIGVFFFLQGFTFASWAARIPDFKEVFGLNEGQLGTLLLAFPLGQLLGVPLSGYLVERFTSRRTLLSAAFLYPFTLTCLGFIPFMAMPGGVTMPGGGGPMPSWTVYVFGAVLFLLGLIANLHNLSVNTQAVGVEKEYGRSIMGTFHGCWSLAGFASGLVGSFMAAHSIVPFFHYAGVLGFGLIVLLFCHRYTLKQDVVSETAKDDKPTFNIFKGMDSFVLLLGFLAFASMLCEGTMYDWSAIYFDQEVGVAKEYIRFGYTACMLAMAAYRFLADGIVNRFGPVFIMRMSGLMTAGGFLLMVIAPWVGLSGILALVVATVGSALVGLGVSSVVPICYGAVSRHKGVVAGRAINAVSTIGFFGFVMGPPIIGHLAQWIGLPWVFVLVALLGLSIALFAGKLRGNE</sequence>
<dbReference type="PANTHER" id="PTHR23514:SF13">
    <property type="entry name" value="INNER MEMBRANE PROTEIN YBJJ"/>
    <property type="match status" value="1"/>
</dbReference>
<feature type="transmembrane region" description="Helical" evidence="5">
    <location>
        <begin position="12"/>
        <end position="31"/>
    </location>
</feature>
<dbReference type="GO" id="GO:0022857">
    <property type="term" value="F:transmembrane transporter activity"/>
    <property type="evidence" value="ECO:0007669"/>
    <property type="project" value="InterPro"/>
</dbReference>
<comment type="subcellular location">
    <subcellularLocation>
        <location evidence="1">Membrane</location>
        <topology evidence="1">Multi-pass membrane protein</topology>
    </subcellularLocation>
</comment>
<dbReference type="SUPFAM" id="SSF103473">
    <property type="entry name" value="MFS general substrate transporter"/>
    <property type="match status" value="1"/>
</dbReference>
<feature type="transmembrane region" description="Helical" evidence="5">
    <location>
        <begin position="51"/>
        <end position="70"/>
    </location>
</feature>
<accession>A0A9D9H242</accession>
<feature type="transmembrane region" description="Helical" evidence="5">
    <location>
        <begin position="365"/>
        <end position="383"/>
    </location>
</feature>
<name>A0A9D9H242_9BACT</name>
<dbReference type="Pfam" id="PF07690">
    <property type="entry name" value="MFS_1"/>
    <property type="match status" value="1"/>
</dbReference>
<dbReference type="InterPro" id="IPR051788">
    <property type="entry name" value="MFS_Transporter"/>
</dbReference>
<evidence type="ECO:0000256" key="2">
    <source>
        <dbReference type="ARBA" id="ARBA00022692"/>
    </source>
</evidence>
<keyword evidence="3 5" id="KW-1133">Transmembrane helix</keyword>
<dbReference type="Proteomes" id="UP000823612">
    <property type="component" value="Unassembled WGS sequence"/>
</dbReference>
<proteinExistence type="predicted"/>
<comment type="caution">
    <text evidence="7">The sequence shown here is derived from an EMBL/GenBank/DDBJ whole genome shotgun (WGS) entry which is preliminary data.</text>
</comment>
<feature type="transmembrane region" description="Helical" evidence="5">
    <location>
        <begin position="389"/>
        <end position="411"/>
    </location>
</feature>
<evidence type="ECO:0000256" key="4">
    <source>
        <dbReference type="ARBA" id="ARBA00023136"/>
    </source>
</evidence>
<dbReference type="GO" id="GO:0016020">
    <property type="term" value="C:membrane"/>
    <property type="evidence" value="ECO:0007669"/>
    <property type="project" value="UniProtKB-SubCell"/>
</dbReference>
<evidence type="ECO:0000256" key="1">
    <source>
        <dbReference type="ARBA" id="ARBA00004141"/>
    </source>
</evidence>
<protein>
    <submittedName>
        <fullName evidence="7">MFS transporter</fullName>
    </submittedName>
</protein>
<dbReference type="PANTHER" id="PTHR23514">
    <property type="entry name" value="BYPASS OF STOP CODON PROTEIN 6"/>
    <property type="match status" value="1"/>
</dbReference>
<evidence type="ECO:0000259" key="6">
    <source>
        <dbReference type="PROSITE" id="PS50850"/>
    </source>
</evidence>
<keyword evidence="4 5" id="KW-0472">Membrane</keyword>
<feature type="transmembrane region" description="Helical" evidence="5">
    <location>
        <begin position="185"/>
        <end position="202"/>
    </location>
</feature>
<organism evidence="7 8">
    <name type="scientific">Candidatus Pullibacteroides excrementavium</name>
    <dbReference type="NCBI Taxonomy" id="2840905"/>
    <lineage>
        <taxon>Bacteria</taxon>
        <taxon>Pseudomonadati</taxon>
        <taxon>Bacteroidota</taxon>
        <taxon>Bacteroidia</taxon>
        <taxon>Bacteroidales</taxon>
        <taxon>Candidatus Pullibacteroides</taxon>
    </lineage>
</organism>
<dbReference type="EMBL" id="JADIMZ010000147">
    <property type="protein sequence ID" value="MBO8433536.1"/>
    <property type="molecule type" value="Genomic_DNA"/>
</dbReference>
<dbReference type="InterPro" id="IPR036259">
    <property type="entry name" value="MFS_trans_sf"/>
</dbReference>
<reference evidence="7" key="1">
    <citation type="submission" date="2020-10" db="EMBL/GenBank/DDBJ databases">
        <authorList>
            <person name="Gilroy R."/>
        </authorList>
    </citation>
    <scope>NUCLEOTIDE SEQUENCE</scope>
    <source>
        <strain evidence="7">2889</strain>
    </source>
</reference>
<evidence type="ECO:0000256" key="3">
    <source>
        <dbReference type="ARBA" id="ARBA00022989"/>
    </source>
</evidence>